<evidence type="ECO:0000313" key="2">
    <source>
        <dbReference type="EMBL" id="QXT61795.1"/>
    </source>
</evidence>
<dbReference type="RefSeq" id="WP_219080068.1">
    <property type="nucleotide sequence ID" value="NZ_CP079216.1"/>
</dbReference>
<gene>
    <name evidence="2" type="ORF">KDB89_08280</name>
</gene>
<dbReference type="Pfam" id="PF06983">
    <property type="entry name" value="3-dmu-9_3-mt"/>
    <property type="match status" value="1"/>
</dbReference>
<dbReference type="EMBL" id="CP079216">
    <property type="protein sequence ID" value="QXT61795.1"/>
    <property type="molecule type" value="Genomic_DNA"/>
</dbReference>
<keyword evidence="3" id="KW-1185">Reference proteome</keyword>
<dbReference type="PIRSF" id="PIRSF021700">
    <property type="entry name" value="3_dmu_93_MTrfase"/>
    <property type="match status" value="1"/>
</dbReference>
<dbReference type="CDD" id="cd06588">
    <property type="entry name" value="PhnB_like"/>
    <property type="match status" value="1"/>
</dbReference>
<proteinExistence type="predicted"/>
<sequence>MGTTKNTICLWFDGDAEEAAEFYASVFPDSRVNAVNRAPGDYPDGKAGDVLTVDFTVCGIPCVGLNGGDAFHHSEAFSFQVATDDQAETDRYWDAIVGNGGQESNCGWCKDRWGLSWQITPRALTEAMSSAEPGVAERAFAAMMTMNRIDIAAIEKAVAGG</sequence>
<feature type="domain" description="PhnB-like" evidence="1">
    <location>
        <begin position="5"/>
        <end position="120"/>
    </location>
</feature>
<organism evidence="2 3">
    <name type="scientific">Tessaracoccus palaemonis</name>
    <dbReference type="NCBI Taxonomy" id="2829499"/>
    <lineage>
        <taxon>Bacteria</taxon>
        <taxon>Bacillati</taxon>
        <taxon>Actinomycetota</taxon>
        <taxon>Actinomycetes</taxon>
        <taxon>Propionibacteriales</taxon>
        <taxon>Propionibacteriaceae</taxon>
        <taxon>Tessaracoccus</taxon>
    </lineage>
</organism>
<evidence type="ECO:0000259" key="1">
    <source>
        <dbReference type="Pfam" id="PF06983"/>
    </source>
</evidence>
<dbReference type="InterPro" id="IPR009725">
    <property type="entry name" value="3_dmu_93_MTrfase"/>
</dbReference>
<accession>A0ABX8SGI2</accession>
<name>A0ABX8SGI2_9ACTN</name>
<dbReference type="PANTHER" id="PTHR33990">
    <property type="entry name" value="PROTEIN YJDN-RELATED"/>
    <property type="match status" value="1"/>
</dbReference>
<evidence type="ECO:0000313" key="3">
    <source>
        <dbReference type="Proteomes" id="UP000824504"/>
    </source>
</evidence>
<protein>
    <submittedName>
        <fullName evidence="2">VOC family protein</fullName>
    </submittedName>
</protein>
<reference evidence="2 3" key="1">
    <citation type="submission" date="2021-07" db="EMBL/GenBank/DDBJ databases">
        <title>complete genome sequencing of Tessaracoccus sp.J1M15.</title>
        <authorList>
            <person name="Bae J.-W."/>
            <person name="Kim D.-y."/>
        </authorList>
    </citation>
    <scope>NUCLEOTIDE SEQUENCE [LARGE SCALE GENOMIC DNA]</scope>
    <source>
        <strain evidence="2 3">J1M15</strain>
    </source>
</reference>
<dbReference type="Proteomes" id="UP000824504">
    <property type="component" value="Chromosome"/>
</dbReference>
<dbReference type="InterPro" id="IPR028973">
    <property type="entry name" value="PhnB-like"/>
</dbReference>
<dbReference type="PANTHER" id="PTHR33990:SF2">
    <property type="entry name" value="PHNB-LIKE DOMAIN-CONTAINING PROTEIN"/>
    <property type="match status" value="1"/>
</dbReference>